<accession>A0A1Y5TPV0</accession>
<reference evidence="2 3" key="1">
    <citation type="submission" date="2017-03" db="EMBL/GenBank/DDBJ databases">
        <authorList>
            <person name="Afonso C.L."/>
            <person name="Miller P.J."/>
            <person name="Scott M.A."/>
            <person name="Spackman E."/>
            <person name="Goraichik I."/>
            <person name="Dimitrov K.M."/>
            <person name="Suarez D.L."/>
            <person name="Swayne D.E."/>
        </authorList>
    </citation>
    <scope>NUCLEOTIDE SEQUENCE [LARGE SCALE GENOMIC DNA]</scope>
    <source>
        <strain evidence="2 3">CECT 7691</strain>
    </source>
</reference>
<sequence>MLRFLTLFAVIGVFVVLIWSIRNDRAKPRERTTGLLGMRGGIDPEPEKPRHDRYGQN</sequence>
<proteinExistence type="predicted"/>
<name>A0A1Y5TPV0_9PROT</name>
<dbReference type="AlphaFoldDB" id="A0A1Y5TPV0"/>
<evidence type="ECO:0000256" key="1">
    <source>
        <dbReference type="SAM" id="MobiDB-lite"/>
    </source>
</evidence>
<protein>
    <submittedName>
        <fullName evidence="2">Uncharacterized protein</fullName>
    </submittedName>
</protein>
<evidence type="ECO:0000313" key="2">
    <source>
        <dbReference type="EMBL" id="SLN69201.1"/>
    </source>
</evidence>
<evidence type="ECO:0000313" key="3">
    <source>
        <dbReference type="Proteomes" id="UP000193200"/>
    </source>
</evidence>
<dbReference type="InParanoid" id="A0A1Y5TPV0"/>
<feature type="compositionally biased region" description="Basic and acidic residues" evidence="1">
    <location>
        <begin position="45"/>
        <end position="57"/>
    </location>
</feature>
<organism evidence="2 3">
    <name type="scientific">Oceanibacterium hippocampi</name>
    <dbReference type="NCBI Taxonomy" id="745714"/>
    <lineage>
        <taxon>Bacteria</taxon>
        <taxon>Pseudomonadati</taxon>
        <taxon>Pseudomonadota</taxon>
        <taxon>Alphaproteobacteria</taxon>
        <taxon>Sneathiellales</taxon>
        <taxon>Sneathiellaceae</taxon>
        <taxon>Oceanibacterium</taxon>
    </lineage>
</organism>
<feature type="region of interest" description="Disordered" evidence="1">
    <location>
        <begin position="30"/>
        <end position="57"/>
    </location>
</feature>
<dbReference type="EMBL" id="FWFR01000003">
    <property type="protein sequence ID" value="SLN69201.1"/>
    <property type="molecule type" value="Genomic_DNA"/>
</dbReference>
<keyword evidence="3" id="KW-1185">Reference proteome</keyword>
<dbReference type="RefSeq" id="WP_176245097.1">
    <property type="nucleotide sequence ID" value="NZ_FWFR01000003.1"/>
</dbReference>
<gene>
    <name evidence="2" type="ORF">OCH7691_03166</name>
</gene>
<dbReference type="Proteomes" id="UP000193200">
    <property type="component" value="Unassembled WGS sequence"/>
</dbReference>